<comment type="caution">
    <text evidence="2">The sequence shown here is derived from an EMBL/GenBank/DDBJ whole genome shotgun (WGS) entry which is preliminary data.</text>
</comment>
<dbReference type="EMBL" id="BGZK01003513">
    <property type="protein sequence ID" value="GBP02096.1"/>
    <property type="molecule type" value="Genomic_DNA"/>
</dbReference>
<dbReference type="Proteomes" id="UP000299102">
    <property type="component" value="Unassembled WGS sequence"/>
</dbReference>
<accession>A0A4C1SJM0</accession>
<proteinExistence type="predicted"/>
<sequence length="90" mass="9429">MASQSKTLRSYKTCRRRAGSRLLSSPYCAVDPRADGDAYLYAKGDEDRTAVSRADAGPAESSPPGAPPEAGEFLSRRGRAAQQAPGATAV</sequence>
<organism evidence="2 3">
    <name type="scientific">Eumeta variegata</name>
    <name type="common">Bagworm moth</name>
    <name type="synonym">Eumeta japonica</name>
    <dbReference type="NCBI Taxonomy" id="151549"/>
    <lineage>
        <taxon>Eukaryota</taxon>
        <taxon>Metazoa</taxon>
        <taxon>Ecdysozoa</taxon>
        <taxon>Arthropoda</taxon>
        <taxon>Hexapoda</taxon>
        <taxon>Insecta</taxon>
        <taxon>Pterygota</taxon>
        <taxon>Neoptera</taxon>
        <taxon>Endopterygota</taxon>
        <taxon>Lepidoptera</taxon>
        <taxon>Glossata</taxon>
        <taxon>Ditrysia</taxon>
        <taxon>Tineoidea</taxon>
        <taxon>Psychidae</taxon>
        <taxon>Oiketicinae</taxon>
        <taxon>Eumeta</taxon>
    </lineage>
</organism>
<feature type="compositionally biased region" description="Low complexity" evidence="1">
    <location>
        <begin position="56"/>
        <end position="72"/>
    </location>
</feature>
<gene>
    <name evidence="2" type="ORF">EVAR_101366_1</name>
</gene>
<keyword evidence="3" id="KW-1185">Reference proteome</keyword>
<evidence type="ECO:0000313" key="2">
    <source>
        <dbReference type="EMBL" id="GBP02096.1"/>
    </source>
</evidence>
<evidence type="ECO:0000256" key="1">
    <source>
        <dbReference type="SAM" id="MobiDB-lite"/>
    </source>
</evidence>
<feature type="region of interest" description="Disordered" evidence="1">
    <location>
        <begin position="47"/>
        <end position="90"/>
    </location>
</feature>
<feature type="compositionally biased region" description="Low complexity" evidence="1">
    <location>
        <begin position="80"/>
        <end position="90"/>
    </location>
</feature>
<dbReference type="AlphaFoldDB" id="A0A4C1SJM0"/>
<protein>
    <submittedName>
        <fullName evidence="2">Uncharacterized protein</fullName>
    </submittedName>
</protein>
<reference evidence="2 3" key="1">
    <citation type="journal article" date="2019" name="Commun. Biol.">
        <title>The bagworm genome reveals a unique fibroin gene that provides high tensile strength.</title>
        <authorList>
            <person name="Kono N."/>
            <person name="Nakamura H."/>
            <person name="Ohtoshi R."/>
            <person name="Tomita M."/>
            <person name="Numata K."/>
            <person name="Arakawa K."/>
        </authorList>
    </citation>
    <scope>NUCLEOTIDE SEQUENCE [LARGE SCALE GENOMIC DNA]</scope>
</reference>
<name>A0A4C1SJM0_EUMVA</name>
<evidence type="ECO:0000313" key="3">
    <source>
        <dbReference type="Proteomes" id="UP000299102"/>
    </source>
</evidence>